<dbReference type="EMBL" id="JACEIK010001558">
    <property type="protein sequence ID" value="MCD7470394.1"/>
    <property type="molecule type" value="Genomic_DNA"/>
</dbReference>
<sequence length="96" mass="9801">MLPNDCVPPIVVKGGLGKGRITEDKSWCQISPPTGPSQGVRVCGVTTHDGPSCPDDISDSLVEGNILSPVIFRFDGVADGAGLTAVVAATNLLLSV</sequence>
<organism evidence="1 2">
    <name type="scientific">Datura stramonium</name>
    <name type="common">Jimsonweed</name>
    <name type="synonym">Common thornapple</name>
    <dbReference type="NCBI Taxonomy" id="4076"/>
    <lineage>
        <taxon>Eukaryota</taxon>
        <taxon>Viridiplantae</taxon>
        <taxon>Streptophyta</taxon>
        <taxon>Embryophyta</taxon>
        <taxon>Tracheophyta</taxon>
        <taxon>Spermatophyta</taxon>
        <taxon>Magnoliopsida</taxon>
        <taxon>eudicotyledons</taxon>
        <taxon>Gunneridae</taxon>
        <taxon>Pentapetalae</taxon>
        <taxon>asterids</taxon>
        <taxon>lamiids</taxon>
        <taxon>Solanales</taxon>
        <taxon>Solanaceae</taxon>
        <taxon>Solanoideae</taxon>
        <taxon>Datureae</taxon>
        <taxon>Datura</taxon>
    </lineage>
</organism>
<protein>
    <submittedName>
        <fullName evidence="1">Uncharacterized protein</fullName>
    </submittedName>
</protein>
<accession>A0ABS8TIJ9</accession>
<evidence type="ECO:0000313" key="1">
    <source>
        <dbReference type="EMBL" id="MCD7470394.1"/>
    </source>
</evidence>
<name>A0ABS8TIJ9_DATST</name>
<comment type="caution">
    <text evidence="1">The sequence shown here is derived from an EMBL/GenBank/DDBJ whole genome shotgun (WGS) entry which is preliminary data.</text>
</comment>
<proteinExistence type="predicted"/>
<evidence type="ECO:0000313" key="2">
    <source>
        <dbReference type="Proteomes" id="UP000823775"/>
    </source>
</evidence>
<reference evidence="1 2" key="1">
    <citation type="journal article" date="2021" name="BMC Genomics">
        <title>Datura genome reveals duplications of psychoactive alkaloid biosynthetic genes and high mutation rate following tissue culture.</title>
        <authorList>
            <person name="Rajewski A."/>
            <person name="Carter-House D."/>
            <person name="Stajich J."/>
            <person name="Litt A."/>
        </authorList>
    </citation>
    <scope>NUCLEOTIDE SEQUENCE [LARGE SCALE GENOMIC DNA]</scope>
    <source>
        <strain evidence="1">AR-01</strain>
    </source>
</reference>
<dbReference type="Proteomes" id="UP000823775">
    <property type="component" value="Unassembled WGS sequence"/>
</dbReference>
<gene>
    <name evidence="1" type="ORF">HAX54_010206</name>
</gene>
<keyword evidence="2" id="KW-1185">Reference proteome</keyword>